<evidence type="ECO:0000313" key="7">
    <source>
        <dbReference type="Proteomes" id="UP001249020"/>
    </source>
</evidence>
<feature type="signal peptide" evidence="5">
    <location>
        <begin position="1"/>
        <end position="24"/>
    </location>
</feature>
<sequence>MTQRRILLFSLAMLLLSALPSVYAANEESLHIAVASNFIAPMQDLQKAFETLHNVSLTVSYASSGKLYAQIVNGAPYDVFLSADQTKPTLLTNNKYAIHSSQFTYAHGELILWSGRENLWSAGKILTHSDQTHNLASLFNSLQVKRFSMANPKFAPYGLAAQKLLQNTYGTQKPPATKVQGESISQAFQFVASGNVDIGFIARSQLPDYGSFWLLAEEDNPAINQDAVILSASKQFATASAFIEFLQSKEAKNIIQSHGYRTE</sequence>
<dbReference type="Pfam" id="PF13531">
    <property type="entry name" value="SBP_bac_11"/>
    <property type="match status" value="1"/>
</dbReference>
<evidence type="ECO:0000256" key="5">
    <source>
        <dbReference type="SAM" id="SignalP"/>
    </source>
</evidence>
<dbReference type="RefSeq" id="WP_311359992.1">
    <property type="nucleotide sequence ID" value="NZ_JAVRIE010000001.1"/>
</dbReference>
<keyword evidence="7" id="KW-1185">Reference proteome</keyword>
<keyword evidence="2 4" id="KW-0479">Metal-binding</keyword>
<gene>
    <name evidence="6" type="primary">modA</name>
    <name evidence="6" type="ORF">RM544_01395</name>
</gene>
<dbReference type="PANTHER" id="PTHR30632:SF14">
    <property type="entry name" value="TUNGSTATE_MOLYBDATE_CHROMATE-BINDING PROTEIN MODA"/>
    <property type="match status" value="1"/>
</dbReference>
<evidence type="ECO:0000256" key="1">
    <source>
        <dbReference type="ARBA" id="ARBA00009175"/>
    </source>
</evidence>
<protein>
    <submittedName>
        <fullName evidence="6">Molybdate ABC transporter substrate-binding protein</fullName>
    </submittedName>
</protein>
<dbReference type="InterPro" id="IPR044084">
    <property type="entry name" value="AvModA-like_subst-bd"/>
</dbReference>
<dbReference type="InterPro" id="IPR005950">
    <property type="entry name" value="ModA"/>
</dbReference>
<dbReference type="PANTHER" id="PTHR30632">
    <property type="entry name" value="MOLYBDATE-BINDING PERIPLASMIC PROTEIN"/>
    <property type="match status" value="1"/>
</dbReference>
<organism evidence="6 7">
    <name type="scientific">Brumicola blandensis</name>
    <dbReference type="NCBI Taxonomy" id="3075611"/>
    <lineage>
        <taxon>Bacteria</taxon>
        <taxon>Pseudomonadati</taxon>
        <taxon>Pseudomonadota</taxon>
        <taxon>Gammaproteobacteria</taxon>
        <taxon>Alteromonadales</taxon>
        <taxon>Alteromonadaceae</taxon>
        <taxon>Brumicola</taxon>
    </lineage>
</organism>
<dbReference type="AlphaFoldDB" id="A0AAW8QX18"/>
<dbReference type="EMBL" id="JAVRIE010000001">
    <property type="protein sequence ID" value="MDT0581180.1"/>
    <property type="molecule type" value="Genomic_DNA"/>
</dbReference>
<keyword evidence="3 5" id="KW-0732">Signal</keyword>
<evidence type="ECO:0000256" key="2">
    <source>
        <dbReference type="ARBA" id="ARBA00022723"/>
    </source>
</evidence>
<dbReference type="PIRSF" id="PIRSF004846">
    <property type="entry name" value="ModA"/>
    <property type="match status" value="1"/>
</dbReference>
<evidence type="ECO:0000313" key="6">
    <source>
        <dbReference type="EMBL" id="MDT0581180.1"/>
    </source>
</evidence>
<accession>A0AAW8QX18</accession>
<dbReference type="NCBIfam" id="TIGR01256">
    <property type="entry name" value="modA"/>
    <property type="match status" value="1"/>
</dbReference>
<dbReference type="InterPro" id="IPR050682">
    <property type="entry name" value="ModA/WtpA"/>
</dbReference>
<feature type="binding site" evidence="4">
    <location>
        <position position="64"/>
    </location>
    <ligand>
        <name>molybdate</name>
        <dbReference type="ChEBI" id="CHEBI:36264"/>
    </ligand>
</feature>
<name>A0AAW8QX18_9ALTE</name>
<keyword evidence="4" id="KW-0500">Molybdenum</keyword>
<comment type="caution">
    <text evidence="6">The sequence shown here is derived from an EMBL/GenBank/DDBJ whole genome shotgun (WGS) entry which is preliminary data.</text>
</comment>
<comment type="similarity">
    <text evidence="1">Belongs to the bacterial solute-binding protein ModA family.</text>
</comment>
<evidence type="ECO:0000256" key="4">
    <source>
        <dbReference type="PIRSR" id="PIRSR004846-1"/>
    </source>
</evidence>
<feature type="binding site" evidence="4">
    <location>
        <position position="184"/>
    </location>
    <ligand>
        <name>molybdate</name>
        <dbReference type="ChEBI" id="CHEBI:36264"/>
    </ligand>
</feature>
<dbReference type="CDD" id="cd13539">
    <property type="entry name" value="PBP2_AvModA"/>
    <property type="match status" value="1"/>
</dbReference>
<proteinExistence type="inferred from homology"/>
<dbReference type="GO" id="GO:0030973">
    <property type="term" value="F:molybdate ion binding"/>
    <property type="evidence" value="ECO:0007669"/>
    <property type="project" value="InterPro"/>
</dbReference>
<dbReference type="Proteomes" id="UP001249020">
    <property type="component" value="Unassembled WGS sequence"/>
</dbReference>
<dbReference type="GO" id="GO:0046872">
    <property type="term" value="F:metal ion binding"/>
    <property type="evidence" value="ECO:0007669"/>
    <property type="project" value="UniProtKB-KW"/>
</dbReference>
<dbReference type="Gene3D" id="3.40.190.10">
    <property type="entry name" value="Periplasmic binding protein-like II"/>
    <property type="match status" value="2"/>
</dbReference>
<evidence type="ECO:0000256" key="3">
    <source>
        <dbReference type="ARBA" id="ARBA00022729"/>
    </source>
</evidence>
<dbReference type="GO" id="GO:0015689">
    <property type="term" value="P:molybdate ion transport"/>
    <property type="evidence" value="ECO:0007669"/>
    <property type="project" value="InterPro"/>
</dbReference>
<reference evidence="6 7" key="1">
    <citation type="submission" date="2023-09" db="EMBL/GenBank/DDBJ databases">
        <authorList>
            <person name="Rey-Velasco X."/>
        </authorList>
    </citation>
    <scope>NUCLEOTIDE SEQUENCE [LARGE SCALE GENOMIC DNA]</scope>
    <source>
        <strain evidence="6 7">W409</strain>
    </source>
</reference>
<feature type="chain" id="PRO_5043813003" evidence="5">
    <location>
        <begin position="25"/>
        <end position="263"/>
    </location>
</feature>
<dbReference type="SUPFAM" id="SSF53850">
    <property type="entry name" value="Periplasmic binding protein-like II"/>
    <property type="match status" value="1"/>
</dbReference>